<gene>
    <name evidence="1" type="ORF">PLUA15_450015</name>
</gene>
<reference evidence="1 2" key="1">
    <citation type="submission" date="2017-08" db="EMBL/GenBank/DDBJ databases">
        <authorList>
            <person name="Chaillou S."/>
        </authorList>
    </citation>
    <scope>NUCLEOTIDE SEQUENCE [LARGE SCALE GENOMIC DNA]</scope>
    <source>
        <strain evidence="1 2">MFPA15A1205</strain>
    </source>
</reference>
<evidence type="ECO:0000313" key="2">
    <source>
        <dbReference type="Proteomes" id="UP000219564"/>
    </source>
</evidence>
<accession>A0AAX2HC16</accession>
<sequence length="66" mass="7471">MQDGEINIYEKGVLKAETHHLGLKEEYQGYKFDEETGSFVILGKSPKMDGDYSIRIFPNGMPPSFS</sequence>
<evidence type="ECO:0000313" key="1">
    <source>
        <dbReference type="EMBL" id="SOB53764.1"/>
    </source>
</evidence>
<dbReference type="EMBL" id="OBKZ01000040">
    <property type="protein sequence ID" value="SOB53764.1"/>
    <property type="molecule type" value="Genomic_DNA"/>
</dbReference>
<organism evidence="1 2">
    <name type="scientific">Pseudomonas lundensis</name>
    <dbReference type="NCBI Taxonomy" id="86185"/>
    <lineage>
        <taxon>Bacteria</taxon>
        <taxon>Pseudomonadati</taxon>
        <taxon>Pseudomonadota</taxon>
        <taxon>Gammaproteobacteria</taxon>
        <taxon>Pseudomonadales</taxon>
        <taxon>Pseudomonadaceae</taxon>
        <taxon>Pseudomonas</taxon>
    </lineage>
</organism>
<dbReference type="AlphaFoldDB" id="A0AAX2HC16"/>
<protein>
    <submittedName>
        <fullName evidence="1">Uncharacterized protein</fullName>
    </submittedName>
</protein>
<comment type="caution">
    <text evidence="1">The sequence shown here is derived from an EMBL/GenBank/DDBJ whole genome shotgun (WGS) entry which is preliminary data.</text>
</comment>
<proteinExistence type="predicted"/>
<dbReference type="Proteomes" id="UP000219564">
    <property type="component" value="Unassembled WGS sequence"/>
</dbReference>
<name>A0AAX2HC16_9PSED</name>